<gene>
    <name evidence="5" type="ORF">NWE54_26890</name>
</gene>
<feature type="DNA-binding region" description="H-T-H motif" evidence="2">
    <location>
        <begin position="48"/>
        <end position="67"/>
    </location>
</feature>
<evidence type="ECO:0000256" key="2">
    <source>
        <dbReference type="PROSITE-ProRule" id="PRU00335"/>
    </source>
</evidence>
<organism evidence="5">
    <name type="scientific">Bosea sp. NBC_00436</name>
    <dbReference type="NCBI Taxonomy" id="2969620"/>
    <lineage>
        <taxon>Bacteria</taxon>
        <taxon>Pseudomonadati</taxon>
        <taxon>Pseudomonadota</taxon>
        <taxon>Alphaproteobacteria</taxon>
        <taxon>Hyphomicrobiales</taxon>
        <taxon>Boseaceae</taxon>
        <taxon>Bosea</taxon>
    </lineage>
</organism>
<dbReference type="GO" id="GO:0003677">
    <property type="term" value="F:DNA binding"/>
    <property type="evidence" value="ECO:0007669"/>
    <property type="project" value="UniProtKB-UniRule"/>
</dbReference>
<feature type="region of interest" description="Disordered" evidence="3">
    <location>
        <begin position="241"/>
        <end position="262"/>
    </location>
</feature>
<sequence length="262" mass="29084">MNAEQVKVRRGRGRPRLDGQNDAGLVSREAVIDLAYDQARQQSLDDISFVGLAKDLGVVPGALHYHLGTKDDLISAILNRFYKDLVARLAKLPPSSDWRDQIGRFANLLREAYGAHRGASEHILMHAKFRVFQKVREGETDYGALYLDRVFSMFEKAGFDPTQTAQFYHALALHCLTAAGSEASRLAPVEHEAFLLRKADSYPNGAMPGLKYALRQFAQVNAKETFRIGLEALLDRFAAERAKPGNGPSDQKAESVSNRSLP</sequence>
<geneLocation type="plasmid" evidence="5">
    <name>pNBC436</name>
</geneLocation>
<keyword evidence="5" id="KW-0614">Plasmid</keyword>
<dbReference type="InterPro" id="IPR009057">
    <property type="entry name" value="Homeodomain-like_sf"/>
</dbReference>
<reference evidence="5" key="1">
    <citation type="submission" date="2022-08" db="EMBL/GenBank/DDBJ databases">
        <title>Complete Genome Sequences of 2 Bosea sp. soil isolates.</title>
        <authorList>
            <person name="Alvarez Arevalo M."/>
            <person name="Sterndorff E.B."/>
            <person name="Faurdal D."/>
            <person name="Joergensen T.S."/>
            <person name="Weber T."/>
        </authorList>
    </citation>
    <scope>NUCLEOTIDE SEQUENCE</scope>
    <source>
        <strain evidence="5">NBC_00436</strain>
        <plasmid evidence="5">pNBC436</plasmid>
    </source>
</reference>
<keyword evidence="1 2" id="KW-0238">DNA-binding</keyword>
<proteinExistence type="predicted"/>
<dbReference type="PROSITE" id="PS50977">
    <property type="entry name" value="HTH_TETR_2"/>
    <property type="match status" value="1"/>
</dbReference>
<dbReference type="SUPFAM" id="SSF48498">
    <property type="entry name" value="Tetracyclin repressor-like, C-terminal domain"/>
    <property type="match status" value="1"/>
</dbReference>
<protein>
    <submittedName>
        <fullName evidence="5">TetR/AcrR family transcriptional regulator</fullName>
    </submittedName>
</protein>
<evidence type="ECO:0000259" key="4">
    <source>
        <dbReference type="PROSITE" id="PS50977"/>
    </source>
</evidence>
<dbReference type="InterPro" id="IPR036271">
    <property type="entry name" value="Tet_transcr_reg_TetR-rel_C_sf"/>
</dbReference>
<dbReference type="Gene3D" id="1.10.357.10">
    <property type="entry name" value="Tetracycline Repressor, domain 2"/>
    <property type="match status" value="1"/>
</dbReference>
<evidence type="ECO:0000256" key="3">
    <source>
        <dbReference type="SAM" id="MobiDB-lite"/>
    </source>
</evidence>
<dbReference type="EMBL" id="CP102775">
    <property type="protein sequence ID" value="UZF90168.1"/>
    <property type="molecule type" value="Genomic_DNA"/>
</dbReference>
<name>A0A9E7ZRV5_9HYPH</name>
<accession>A0A9E7ZRV5</accession>
<feature type="region of interest" description="Disordered" evidence="3">
    <location>
        <begin position="1"/>
        <end position="21"/>
    </location>
</feature>
<evidence type="ECO:0000313" key="5">
    <source>
        <dbReference type="EMBL" id="UZF90168.1"/>
    </source>
</evidence>
<dbReference type="Gene3D" id="1.10.10.60">
    <property type="entry name" value="Homeodomain-like"/>
    <property type="match status" value="1"/>
</dbReference>
<dbReference type="SUPFAM" id="SSF46689">
    <property type="entry name" value="Homeodomain-like"/>
    <property type="match status" value="1"/>
</dbReference>
<dbReference type="InterPro" id="IPR001647">
    <property type="entry name" value="HTH_TetR"/>
</dbReference>
<evidence type="ECO:0000256" key="1">
    <source>
        <dbReference type="ARBA" id="ARBA00023125"/>
    </source>
</evidence>
<feature type="domain" description="HTH tetR-type" evidence="4">
    <location>
        <begin position="25"/>
        <end position="85"/>
    </location>
</feature>
<dbReference type="AlphaFoldDB" id="A0A9E7ZRV5"/>